<name>A0A839F2Z9_9GAMM</name>
<keyword evidence="2" id="KW-1185">Reference proteome</keyword>
<proteinExistence type="predicted"/>
<dbReference type="RefSeq" id="WP_182531467.1">
    <property type="nucleotide sequence ID" value="NZ_JACGXL010000004.1"/>
</dbReference>
<comment type="caution">
    <text evidence="1">The sequence shown here is derived from an EMBL/GenBank/DDBJ whole genome shotgun (WGS) entry which is preliminary data.</text>
</comment>
<protein>
    <submittedName>
        <fullName evidence="1">Uncharacterized protein</fullName>
    </submittedName>
</protein>
<sequence length="102" mass="10572">MKRSDDSRPRLRGAWRTVFAAGAFALCAGNAFGQFVLRQATTAGTGVSEVMTPCYALSATAGEASAAPASAGAFRLFSGFWGAGPATPRNSIFRDGFEDCSP</sequence>
<evidence type="ECO:0000313" key="1">
    <source>
        <dbReference type="EMBL" id="MBA8888412.1"/>
    </source>
</evidence>
<organism evidence="1 2">
    <name type="scientific">Dokdonella fugitiva</name>
    <dbReference type="NCBI Taxonomy" id="328517"/>
    <lineage>
        <taxon>Bacteria</taxon>
        <taxon>Pseudomonadati</taxon>
        <taxon>Pseudomonadota</taxon>
        <taxon>Gammaproteobacteria</taxon>
        <taxon>Lysobacterales</taxon>
        <taxon>Rhodanobacteraceae</taxon>
        <taxon>Dokdonella</taxon>
    </lineage>
</organism>
<gene>
    <name evidence="1" type="ORF">FHW12_002645</name>
</gene>
<reference evidence="1 2" key="1">
    <citation type="submission" date="2020-07" db="EMBL/GenBank/DDBJ databases">
        <title>Genomic Encyclopedia of Type Strains, Phase IV (KMG-V): Genome sequencing to study the core and pangenomes of soil and plant-associated prokaryotes.</title>
        <authorList>
            <person name="Whitman W."/>
        </authorList>
    </citation>
    <scope>NUCLEOTIDE SEQUENCE [LARGE SCALE GENOMIC DNA]</scope>
    <source>
        <strain evidence="1 2">RH2WT43</strain>
    </source>
</reference>
<accession>A0A839F2Z9</accession>
<dbReference type="Proteomes" id="UP000550401">
    <property type="component" value="Unassembled WGS sequence"/>
</dbReference>
<dbReference type="AlphaFoldDB" id="A0A839F2Z9"/>
<dbReference type="EMBL" id="JACGXL010000004">
    <property type="protein sequence ID" value="MBA8888412.1"/>
    <property type="molecule type" value="Genomic_DNA"/>
</dbReference>
<evidence type="ECO:0000313" key="2">
    <source>
        <dbReference type="Proteomes" id="UP000550401"/>
    </source>
</evidence>